<feature type="transmembrane region" description="Helical" evidence="1">
    <location>
        <begin position="30"/>
        <end position="51"/>
    </location>
</feature>
<organism evidence="2 3">
    <name type="scientific">Shimazuella alba</name>
    <dbReference type="NCBI Taxonomy" id="2690964"/>
    <lineage>
        <taxon>Bacteria</taxon>
        <taxon>Bacillati</taxon>
        <taxon>Bacillota</taxon>
        <taxon>Bacilli</taxon>
        <taxon>Bacillales</taxon>
        <taxon>Thermoactinomycetaceae</taxon>
        <taxon>Shimazuella</taxon>
    </lineage>
</organism>
<feature type="transmembrane region" description="Helical" evidence="1">
    <location>
        <begin position="6"/>
        <end position="23"/>
    </location>
</feature>
<keyword evidence="3" id="KW-1185">Reference proteome</keyword>
<dbReference type="Proteomes" id="UP000430692">
    <property type="component" value="Unassembled WGS sequence"/>
</dbReference>
<sequence>MAKMELMATIFFLILVNFLIAFARQQRKGWLRVLLFFIATMTLLVAVLFGIRAL</sequence>
<gene>
    <name evidence="2" type="ORF">GSM42_00475</name>
</gene>
<dbReference type="EMBL" id="WUUL01000001">
    <property type="protein sequence ID" value="MXQ52248.1"/>
    <property type="molecule type" value="Genomic_DNA"/>
</dbReference>
<evidence type="ECO:0000313" key="3">
    <source>
        <dbReference type="Proteomes" id="UP000430692"/>
    </source>
</evidence>
<protein>
    <submittedName>
        <fullName evidence="2">Uncharacterized protein</fullName>
    </submittedName>
</protein>
<keyword evidence="1" id="KW-0812">Transmembrane</keyword>
<keyword evidence="1" id="KW-0472">Membrane</keyword>
<proteinExistence type="predicted"/>
<keyword evidence="1" id="KW-1133">Transmembrane helix</keyword>
<dbReference type="RefSeq" id="WP_160799294.1">
    <property type="nucleotide sequence ID" value="NZ_WUUL01000001.1"/>
</dbReference>
<name>A0A6I4VPE0_9BACL</name>
<accession>A0A6I4VPE0</accession>
<reference evidence="2 3" key="1">
    <citation type="submission" date="2019-12" db="EMBL/GenBank/DDBJ databases">
        <title>Whole-genome analyses of novel actinobacteria.</title>
        <authorList>
            <person name="Sahin N."/>
            <person name="Saygin H."/>
        </authorList>
    </citation>
    <scope>NUCLEOTIDE SEQUENCE [LARGE SCALE GENOMIC DNA]</scope>
    <source>
        <strain evidence="2 3">KC615</strain>
    </source>
</reference>
<evidence type="ECO:0000313" key="2">
    <source>
        <dbReference type="EMBL" id="MXQ52248.1"/>
    </source>
</evidence>
<evidence type="ECO:0000256" key="1">
    <source>
        <dbReference type="SAM" id="Phobius"/>
    </source>
</evidence>
<comment type="caution">
    <text evidence="2">The sequence shown here is derived from an EMBL/GenBank/DDBJ whole genome shotgun (WGS) entry which is preliminary data.</text>
</comment>
<dbReference type="AlphaFoldDB" id="A0A6I4VPE0"/>